<feature type="transmembrane region" description="Helical" evidence="1">
    <location>
        <begin position="255"/>
        <end position="279"/>
    </location>
</feature>
<keyword evidence="1" id="KW-0472">Membrane</keyword>
<dbReference type="AlphaFoldDB" id="A0AAN6SAR0"/>
<feature type="transmembrane region" description="Helical" evidence="1">
    <location>
        <begin position="333"/>
        <end position="353"/>
    </location>
</feature>
<gene>
    <name evidence="2" type="ORF">QBC32DRAFT_374397</name>
</gene>
<organism evidence="2 3">
    <name type="scientific">Pseudoneurospora amorphoporcata</name>
    <dbReference type="NCBI Taxonomy" id="241081"/>
    <lineage>
        <taxon>Eukaryota</taxon>
        <taxon>Fungi</taxon>
        <taxon>Dikarya</taxon>
        <taxon>Ascomycota</taxon>
        <taxon>Pezizomycotina</taxon>
        <taxon>Sordariomycetes</taxon>
        <taxon>Sordariomycetidae</taxon>
        <taxon>Sordariales</taxon>
        <taxon>Sordariaceae</taxon>
        <taxon>Pseudoneurospora</taxon>
    </lineage>
</organism>
<feature type="transmembrane region" description="Helical" evidence="1">
    <location>
        <begin position="373"/>
        <end position="395"/>
    </location>
</feature>
<proteinExistence type="predicted"/>
<name>A0AAN6SAR0_9PEZI</name>
<evidence type="ECO:0000256" key="1">
    <source>
        <dbReference type="SAM" id="Phobius"/>
    </source>
</evidence>
<dbReference type="EMBL" id="MU859375">
    <property type="protein sequence ID" value="KAK3947297.1"/>
    <property type="molecule type" value="Genomic_DNA"/>
</dbReference>
<feature type="transmembrane region" description="Helical" evidence="1">
    <location>
        <begin position="195"/>
        <end position="216"/>
    </location>
</feature>
<reference evidence="2" key="1">
    <citation type="journal article" date="2023" name="Mol. Phylogenet. Evol.">
        <title>Genome-scale phylogeny and comparative genomics of the fungal order Sordariales.</title>
        <authorList>
            <person name="Hensen N."/>
            <person name="Bonometti L."/>
            <person name="Westerberg I."/>
            <person name="Brannstrom I.O."/>
            <person name="Guillou S."/>
            <person name="Cros-Aarteil S."/>
            <person name="Calhoun S."/>
            <person name="Haridas S."/>
            <person name="Kuo A."/>
            <person name="Mondo S."/>
            <person name="Pangilinan J."/>
            <person name="Riley R."/>
            <person name="LaButti K."/>
            <person name="Andreopoulos B."/>
            <person name="Lipzen A."/>
            <person name="Chen C."/>
            <person name="Yan M."/>
            <person name="Daum C."/>
            <person name="Ng V."/>
            <person name="Clum A."/>
            <person name="Steindorff A."/>
            <person name="Ohm R.A."/>
            <person name="Martin F."/>
            <person name="Silar P."/>
            <person name="Natvig D.O."/>
            <person name="Lalanne C."/>
            <person name="Gautier V."/>
            <person name="Ament-Velasquez S.L."/>
            <person name="Kruys A."/>
            <person name="Hutchinson M.I."/>
            <person name="Powell A.J."/>
            <person name="Barry K."/>
            <person name="Miller A.N."/>
            <person name="Grigoriev I.V."/>
            <person name="Debuchy R."/>
            <person name="Gladieux P."/>
            <person name="Hiltunen Thoren M."/>
            <person name="Johannesson H."/>
        </authorList>
    </citation>
    <scope>NUCLEOTIDE SEQUENCE</scope>
    <source>
        <strain evidence="2">CBS 626.80</strain>
    </source>
</reference>
<keyword evidence="3" id="KW-1185">Reference proteome</keyword>
<feature type="transmembrane region" description="Helical" evidence="1">
    <location>
        <begin position="307"/>
        <end position="326"/>
    </location>
</feature>
<keyword evidence="1" id="KW-0812">Transmembrane</keyword>
<keyword evidence="1" id="KW-1133">Transmembrane helix</keyword>
<reference evidence="2" key="2">
    <citation type="submission" date="2023-06" db="EMBL/GenBank/DDBJ databases">
        <authorList>
            <consortium name="Lawrence Berkeley National Laboratory"/>
            <person name="Mondo S.J."/>
            <person name="Hensen N."/>
            <person name="Bonometti L."/>
            <person name="Westerberg I."/>
            <person name="Brannstrom I.O."/>
            <person name="Guillou S."/>
            <person name="Cros-Aarteil S."/>
            <person name="Calhoun S."/>
            <person name="Haridas S."/>
            <person name="Kuo A."/>
            <person name="Pangilinan J."/>
            <person name="Riley R."/>
            <person name="Labutti K."/>
            <person name="Andreopoulos B."/>
            <person name="Lipzen A."/>
            <person name="Chen C."/>
            <person name="Yanf M."/>
            <person name="Daum C."/>
            <person name="Ng V."/>
            <person name="Clum A."/>
            <person name="Steindorff A."/>
            <person name="Ohm R."/>
            <person name="Martin F."/>
            <person name="Silar P."/>
            <person name="Natvig D."/>
            <person name="Lalanne C."/>
            <person name="Gautier V."/>
            <person name="Ament-Velasquez S.L."/>
            <person name="Kruys A."/>
            <person name="Hutchinson M.I."/>
            <person name="Powell A.J."/>
            <person name="Barry K."/>
            <person name="Miller A.N."/>
            <person name="Grigoriev I.V."/>
            <person name="Debuchy R."/>
            <person name="Gladieux P."/>
            <person name="Thoren M.H."/>
            <person name="Johannesson H."/>
        </authorList>
    </citation>
    <scope>NUCLEOTIDE SEQUENCE</scope>
    <source>
        <strain evidence="2">CBS 626.80</strain>
    </source>
</reference>
<protein>
    <submittedName>
        <fullName evidence="2">Uncharacterized protein</fullName>
    </submittedName>
</protein>
<feature type="transmembrane region" description="Helical" evidence="1">
    <location>
        <begin position="139"/>
        <end position="164"/>
    </location>
</feature>
<comment type="caution">
    <text evidence="2">The sequence shown here is derived from an EMBL/GenBank/DDBJ whole genome shotgun (WGS) entry which is preliminary data.</text>
</comment>
<feature type="transmembrane region" description="Helical" evidence="1">
    <location>
        <begin position="228"/>
        <end position="248"/>
    </location>
</feature>
<evidence type="ECO:0000313" key="3">
    <source>
        <dbReference type="Proteomes" id="UP001303222"/>
    </source>
</evidence>
<evidence type="ECO:0000313" key="2">
    <source>
        <dbReference type="EMBL" id="KAK3947297.1"/>
    </source>
</evidence>
<dbReference type="Proteomes" id="UP001303222">
    <property type="component" value="Unassembled WGS sequence"/>
</dbReference>
<accession>A0AAN6SAR0</accession>
<sequence>MSSLGLGGLLAGPSILRLPAVLRNLTLSDLIVENNCATASRVLAGNQHAISNVSETYGHLPALPFMDVYSLLKDCASTPPDVSNVTYGQAIEWFIYQNKSDPNGTLSLLEDLRDSESKECHIAFCNNLQWEGNPDLSGIGVYIVYLLQIAVTVVFLLAHIGFYIQDRLYSRRHPERAGKPPPSTIRKAVDQCLEAFWISTYIFTFALDIASLSLNVVNRGPGSVYSGYVSFLGVLISVASLICLYPWFPGRRKYPLLTFASISILFVFMAITSFIFFTLEHQLSYFEEFCLKKDCRSTHHIEHLLRVTPWVVAGITACWGIIASVIHTLGGLLVTASFGVMCTALFYFIHLRARTAGLAGPSYSENEWGFGQILALVAMMPLFVQFFAICLANILERYRSQHPKWHKLVSPTDQSVKRRTWPIRSPSESSDMFAIMKRPTLPTVDEKLEEDHERDIAPELRTIQQMNVMYMGDDKLGAMMYGRDMA</sequence>